<dbReference type="PANTHER" id="PTHR11592">
    <property type="entry name" value="GLUTATHIONE PEROXIDASE"/>
    <property type="match status" value="1"/>
</dbReference>
<dbReference type="PROSITE" id="PS00763">
    <property type="entry name" value="GLUTATHIONE_PEROXID_2"/>
    <property type="match status" value="1"/>
</dbReference>
<comment type="similarity">
    <text evidence="1 4">Belongs to the glutathione peroxidase family.</text>
</comment>
<dbReference type="Proteomes" id="UP001597318">
    <property type="component" value="Unassembled WGS sequence"/>
</dbReference>
<keyword evidence="2 4" id="KW-0575">Peroxidase</keyword>
<dbReference type="PANTHER" id="PTHR11592:SF78">
    <property type="entry name" value="GLUTATHIONE PEROXIDASE"/>
    <property type="match status" value="1"/>
</dbReference>
<dbReference type="PROSITE" id="PS51355">
    <property type="entry name" value="GLUTATHIONE_PEROXID_3"/>
    <property type="match status" value="1"/>
</dbReference>
<dbReference type="InterPro" id="IPR000889">
    <property type="entry name" value="Glutathione_peroxidase"/>
</dbReference>
<sequence>MSIYHFTAKAMNGTERSLEDYKGKVLLVVNTAGRCGFTYQYEDLQKLYNRYKEKDFVILGFPCNQFDNQEPDSNESIQANCLLNYGVSFPLFQKIDVRDENIHPLFDYLSQSKPFEGFNPFHPVAKILIPLLNEKHPEYLTDNYSIKWNFTKFLIDQEGNVVKRFECTTDPIDMEQDIETLVNNVTA</sequence>
<comment type="caution">
    <text evidence="5">The sequence shown here is derived from an EMBL/GenBank/DDBJ whole genome shotgun (WGS) entry which is preliminary data.</text>
</comment>
<dbReference type="PIRSF" id="PIRSF000303">
    <property type="entry name" value="Glutathion_perox"/>
    <property type="match status" value="1"/>
</dbReference>
<reference evidence="6" key="1">
    <citation type="journal article" date="2019" name="Int. J. Syst. Evol. Microbiol.">
        <title>The Global Catalogue of Microorganisms (GCM) 10K type strain sequencing project: providing services to taxonomists for standard genome sequencing and annotation.</title>
        <authorList>
            <consortium name="The Broad Institute Genomics Platform"/>
            <consortium name="The Broad Institute Genome Sequencing Center for Infectious Disease"/>
            <person name="Wu L."/>
            <person name="Ma J."/>
        </authorList>
    </citation>
    <scope>NUCLEOTIDE SEQUENCE [LARGE SCALE GENOMIC DNA]</scope>
    <source>
        <strain evidence="6">CGMCC 1.15474</strain>
    </source>
</reference>
<keyword evidence="3 4" id="KW-0560">Oxidoreductase</keyword>
<evidence type="ECO:0000313" key="6">
    <source>
        <dbReference type="Proteomes" id="UP001597318"/>
    </source>
</evidence>
<evidence type="ECO:0000256" key="2">
    <source>
        <dbReference type="ARBA" id="ARBA00022559"/>
    </source>
</evidence>
<organism evidence="5 6">
    <name type="scientific">Metabacillus endolithicus</name>
    <dbReference type="NCBI Taxonomy" id="1535204"/>
    <lineage>
        <taxon>Bacteria</taxon>
        <taxon>Bacillati</taxon>
        <taxon>Bacillota</taxon>
        <taxon>Bacilli</taxon>
        <taxon>Bacillales</taxon>
        <taxon>Bacillaceae</taxon>
        <taxon>Metabacillus</taxon>
    </lineage>
</organism>
<proteinExistence type="inferred from homology"/>
<dbReference type="Pfam" id="PF00255">
    <property type="entry name" value="GSHPx"/>
    <property type="match status" value="1"/>
</dbReference>
<name>A0ABW5BX04_9BACI</name>
<dbReference type="InterPro" id="IPR029760">
    <property type="entry name" value="GPX_CS"/>
</dbReference>
<dbReference type="PRINTS" id="PR01011">
    <property type="entry name" value="GLUTPROXDASE"/>
</dbReference>
<evidence type="ECO:0000256" key="1">
    <source>
        <dbReference type="ARBA" id="ARBA00006926"/>
    </source>
</evidence>
<dbReference type="CDD" id="cd00340">
    <property type="entry name" value="GSH_Peroxidase"/>
    <property type="match status" value="1"/>
</dbReference>
<dbReference type="Gene3D" id="3.40.30.10">
    <property type="entry name" value="Glutaredoxin"/>
    <property type="match status" value="1"/>
</dbReference>
<evidence type="ECO:0000256" key="3">
    <source>
        <dbReference type="ARBA" id="ARBA00023002"/>
    </source>
</evidence>
<dbReference type="RefSeq" id="WP_247343816.1">
    <property type="nucleotide sequence ID" value="NZ_CP095550.1"/>
</dbReference>
<dbReference type="GO" id="GO:0004601">
    <property type="term" value="F:peroxidase activity"/>
    <property type="evidence" value="ECO:0007669"/>
    <property type="project" value="UniProtKB-KW"/>
</dbReference>
<dbReference type="InterPro" id="IPR036249">
    <property type="entry name" value="Thioredoxin-like_sf"/>
</dbReference>
<evidence type="ECO:0000256" key="4">
    <source>
        <dbReference type="RuleBase" id="RU000499"/>
    </source>
</evidence>
<protein>
    <recommendedName>
        <fullName evidence="4">Glutathione peroxidase</fullName>
    </recommendedName>
</protein>
<evidence type="ECO:0000313" key="5">
    <source>
        <dbReference type="EMBL" id="MFD2214377.1"/>
    </source>
</evidence>
<accession>A0ABW5BX04</accession>
<dbReference type="EMBL" id="JBHUIK010000002">
    <property type="protein sequence ID" value="MFD2214377.1"/>
    <property type="molecule type" value="Genomic_DNA"/>
</dbReference>
<keyword evidence="6" id="KW-1185">Reference proteome</keyword>
<dbReference type="SUPFAM" id="SSF52833">
    <property type="entry name" value="Thioredoxin-like"/>
    <property type="match status" value="1"/>
</dbReference>
<gene>
    <name evidence="5" type="ORF">ACFSKK_11860</name>
</gene>